<dbReference type="InterPro" id="IPR002735">
    <property type="entry name" value="Transl_init_fac_IF2/IF5_dom"/>
</dbReference>
<proteinExistence type="inferred from homology"/>
<dbReference type="InterPro" id="IPR016190">
    <property type="entry name" value="Transl_init_fac_IF2/IF5_Zn-bd"/>
</dbReference>
<dbReference type="Gene3D" id="2.20.25.350">
    <property type="match status" value="1"/>
</dbReference>
<gene>
    <name evidence="8" type="primary">EIF5_2</name>
    <name evidence="8" type="ORF">BGW38_005481</name>
</gene>
<evidence type="ECO:0000313" key="9">
    <source>
        <dbReference type="Proteomes" id="UP000780801"/>
    </source>
</evidence>
<dbReference type="GO" id="GO:0071074">
    <property type="term" value="F:eukaryotic initiation factor eIF2 binding"/>
    <property type="evidence" value="ECO:0007669"/>
    <property type="project" value="TreeGrafter"/>
</dbReference>
<evidence type="ECO:0000256" key="3">
    <source>
        <dbReference type="ARBA" id="ARBA00022741"/>
    </source>
</evidence>
<evidence type="ECO:0000313" key="8">
    <source>
        <dbReference type="EMBL" id="KAF9578627.1"/>
    </source>
</evidence>
<evidence type="ECO:0000259" key="7">
    <source>
        <dbReference type="SMART" id="SM00653"/>
    </source>
</evidence>
<feature type="region of interest" description="Disordered" evidence="6">
    <location>
        <begin position="224"/>
        <end position="246"/>
    </location>
</feature>
<keyword evidence="3" id="KW-0547">Nucleotide-binding</keyword>
<dbReference type="OrthoDB" id="10250831at2759"/>
<evidence type="ECO:0000256" key="6">
    <source>
        <dbReference type="SAM" id="MobiDB-lite"/>
    </source>
</evidence>
<keyword evidence="2 8" id="KW-0396">Initiation factor</keyword>
<dbReference type="SMART" id="SM00653">
    <property type="entry name" value="eIF2B_5"/>
    <property type="match status" value="1"/>
</dbReference>
<dbReference type="InterPro" id="IPR016189">
    <property type="entry name" value="Transl_init_fac_IF2/IF5_N"/>
</dbReference>
<feature type="compositionally biased region" description="Acidic residues" evidence="6">
    <location>
        <begin position="224"/>
        <end position="243"/>
    </location>
</feature>
<dbReference type="InterPro" id="IPR045196">
    <property type="entry name" value="IF2/IF5"/>
</dbReference>
<evidence type="ECO:0000256" key="1">
    <source>
        <dbReference type="ARBA" id="ARBA00010397"/>
    </source>
</evidence>
<feature type="region of interest" description="Disordered" evidence="6">
    <location>
        <begin position="335"/>
        <end position="365"/>
    </location>
</feature>
<dbReference type="GO" id="GO:0005829">
    <property type="term" value="C:cytosol"/>
    <property type="evidence" value="ECO:0007669"/>
    <property type="project" value="TreeGrafter"/>
</dbReference>
<comment type="similarity">
    <text evidence="1">Belongs to the eIF-2-beta/eIF-5 family.</text>
</comment>
<feature type="region of interest" description="Disordered" evidence="6">
    <location>
        <begin position="383"/>
        <end position="436"/>
    </location>
</feature>
<dbReference type="SUPFAM" id="SSF75689">
    <property type="entry name" value="Zinc-binding domain of translation initiation factor 2 beta"/>
    <property type="match status" value="1"/>
</dbReference>
<dbReference type="GO" id="GO:0003743">
    <property type="term" value="F:translation initiation factor activity"/>
    <property type="evidence" value="ECO:0007669"/>
    <property type="project" value="UniProtKB-KW"/>
</dbReference>
<feature type="domain" description="Translation initiation factor IF2/IF5" evidence="7">
    <location>
        <begin position="32"/>
        <end position="160"/>
    </location>
</feature>
<dbReference type="Pfam" id="PF01873">
    <property type="entry name" value="eIF-5_eIF-2B"/>
    <property type="match status" value="1"/>
</dbReference>
<evidence type="ECO:0000256" key="5">
    <source>
        <dbReference type="ARBA" id="ARBA00023134"/>
    </source>
</evidence>
<evidence type="ECO:0000256" key="2">
    <source>
        <dbReference type="ARBA" id="ARBA00022540"/>
    </source>
</evidence>
<keyword evidence="5" id="KW-0342">GTP-binding</keyword>
<dbReference type="SUPFAM" id="SSF100966">
    <property type="entry name" value="Translation initiation factor 2 beta, aIF2beta, N-terminal domain"/>
    <property type="match status" value="1"/>
</dbReference>
<name>A0A9P6FNR8_9FUNG</name>
<dbReference type="PANTHER" id="PTHR23001:SF7">
    <property type="entry name" value="EUKARYOTIC TRANSLATION INITIATION FACTOR 5"/>
    <property type="match status" value="1"/>
</dbReference>
<dbReference type="AlphaFoldDB" id="A0A9P6FNR8"/>
<comment type="caution">
    <text evidence="8">The sequence shown here is derived from an EMBL/GenBank/DDBJ whole genome shotgun (WGS) entry which is preliminary data.</text>
</comment>
<accession>A0A9P6FNR8</accession>
<feature type="compositionally biased region" description="Polar residues" evidence="6">
    <location>
        <begin position="346"/>
        <end position="357"/>
    </location>
</feature>
<keyword evidence="4" id="KW-0648">Protein biosynthesis</keyword>
<feature type="compositionally biased region" description="Acidic residues" evidence="6">
    <location>
        <begin position="391"/>
        <end position="425"/>
    </location>
</feature>
<feature type="compositionally biased region" description="Basic and acidic residues" evidence="6">
    <location>
        <begin position="426"/>
        <end position="436"/>
    </location>
</feature>
<sequence>MPRPQLARPKKGNKRVLMNSMVNIPSTNPDPYYRYKMPALEIRVNPARVRTIPPSKEPVEIPASTQIQNLIAISRALNRPIEYISKYFELELQFRGQLDDRPPRTLRIEDGGVVTASELQLVLDKFIRRFILCVVCLNPETALTVYGSYITKECGACGQITRCDRFSKLTRFLLRNREFGMGLGLVVVASTKFLKKDAQQPQGTVMSSVMGFKNGVKIATAAEIEADGDGGNEDEEEEDDDTGNDWKLDTSLEAVAQRRLAELDLITRVEKIMNAAIGDKAKDPYLTFYEFVITSKSEGPGIGELPDKDEVLGKYYTLDIEKEGAIAVLERLQKRQEEHQQQTQEDTASGQDQNQDGAKSLPQLRDDYDDIIQILRDSLEREVIVSNKVGEEEDEEETSSDDSDDSEDSEDSEDRNESDYDDGDVDPVKVEKSRVQ</sequence>
<dbReference type="Proteomes" id="UP000780801">
    <property type="component" value="Unassembled WGS sequence"/>
</dbReference>
<dbReference type="EMBL" id="JAABOA010003476">
    <property type="protein sequence ID" value="KAF9578627.1"/>
    <property type="molecule type" value="Genomic_DNA"/>
</dbReference>
<organism evidence="8 9">
    <name type="scientific">Lunasporangiospora selenospora</name>
    <dbReference type="NCBI Taxonomy" id="979761"/>
    <lineage>
        <taxon>Eukaryota</taxon>
        <taxon>Fungi</taxon>
        <taxon>Fungi incertae sedis</taxon>
        <taxon>Mucoromycota</taxon>
        <taxon>Mortierellomycotina</taxon>
        <taxon>Mortierellomycetes</taxon>
        <taxon>Mortierellales</taxon>
        <taxon>Mortierellaceae</taxon>
        <taxon>Lunasporangiospora</taxon>
    </lineage>
</organism>
<keyword evidence="9" id="KW-1185">Reference proteome</keyword>
<protein>
    <submittedName>
        <fullName evidence="8">Eukaryotic translation initiation factor 5A-1</fullName>
    </submittedName>
</protein>
<dbReference type="GO" id="GO:0005092">
    <property type="term" value="F:GDP-dissociation inhibitor activity"/>
    <property type="evidence" value="ECO:0007669"/>
    <property type="project" value="TreeGrafter"/>
</dbReference>
<dbReference type="GO" id="GO:0005525">
    <property type="term" value="F:GTP binding"/>
    <property type="evidence" value="ECO:0007669"/>
    <property type="project" value="UniProtKB-KW"/>
</dbReference>
<dbReference type="PANTHER" id="PTHR23001">
    <property type="entry name" value="EUKARYOTIC TRANSLATION INITIATION FACTOR"/>
    <property type="match status" value="1"/>
</dbReference>
<reference evidence="8" key="1">
    <citation type="journal article" date="2020" name="Fungal Divers.">
        <title>Resolving the Mortierellaceae phylogeny through synthesis of multi-gene phylogenetics and phylogenomics.</title>
        <authorList>
            <person name="Vandepol N."/>
            <person name="Liber J."/>
            <person name="Desiro A."/>
            <person name="Na H."/>
            <person name="Kennedy M."/>
            <person name="Barry K."/>
            <person name="Grigoriev I.V."/>
            <person name="Miller A.N."/>
            <person name="O'Donnell K."/>
            <person name="Stajich J.E."/>
            <person name="Bonito G."/>
        </authorList>
    </citation>
    <scope>NUCLEOTIDE SEQUENCE</scope>
    <source>
        <strain evidence="8">KOD1015</strain>
    </source>
</reference>
<dbReference type="GO" id="GO:0001732">
    <property type="term" value="P:formation of cytoplasmic translation initiation complex"/>
    <property type="evidence" value="ECO:0007669"/>
    <property type="project" value="TreeGrafter"/>
</dbReference>
<dbReference type="Gene3D" id="3.30.30.170">
    <property type="match status" value="1"/>
</dbReference>
<evidence type="ECO:0000256" key="4">
    <source>
        <dbReference type="ARBA" id="ARBA00022917"/>
    </source>
</evidence>